<comment type="caution">
    <text evidence="1">The sequence shown here is derived from an EMBL/GenBank/DDBJ whole genome shotgun (WGS) entry which is preliminary data.</text>
</comment>
<proteinExistence type="predicted"/>
<sequence>MRYKGSPPQESGASTYPGAQQSWIPQQVNTPPQYLGRKTLPIKRADAEPLTREDLQYDLLYFIFADPTQAFVDFMAPGKPLVNFCDLYVNALFNSSKCSKVLKDKMVDTPEFAIEFAKIALLTNVGRINTTMAFFPEMKTALRSYHPVPSLQKSDGNLQDAPRIKNCLKAALLPFEFKTAPPSTPADIRDKARNGQIPPTSVVNLIFVLSTASHAMQIAQQHFEPPVEFLDLFLPVNLSSVSRAKAFLWLIFHYLSEPDAPNPFDDDWSRQNPDKVPRMQSLSREEMARENQDPPEEIEWGKRMSNMRSKFLKELVDEMEADNRRKKNAAATPRPPSYSMSGFSEPSSSRRSRSNKTTASTAEGSRGSSYGHEYVPSSQPPVQQPVPRAPRPTQSAEAGVPEGPAGERSMLEHAWHIANSVDPLEDSDHEADEHVRTDYERRLRILTRLRGKEPTPPPSHQQATPAVNAPPTQYQMQSQFHAMNQSSSSSEPKGKLRQVNWE</sequence>
<gene>
    <name evidence="1" type="ORF">BDY19DRAFT_913711</name>
</gene>
<keyword evidence="2" id="KW-1185">Reference proteome</keyword>
<accession>A0ACB8UJV5</accession>
<dbReference type="Proteomes" id="UP001055072">
    <property type="component" value="Unassembled WGS sequence"/>
</dbReference>
<reference evidence="1" key="1">
    <citation type="journal article" date="2021" name="Environ. Microbiol.">
        <title>Gene family expansions and transcriptome signatures uncover fungal adaptations to wood decay.</title>
        <authorList>
            <person name="Hage H."/>
            <person name="Miyauchi S."/>
            <person name="Viragh M."/>
            <person name="Drula E."/>
            <person name="Min B."/>
            <person name="Chaduli D."/>
            <person name="Navarro D."/>
            <person name="Favel A."/>
            <person name="Norest M."/>
            <person name="Lesage-Meessen L."/>
            <person name="Balint B."/>
            <person name="Merenyi Z."/>
            <person name="de Eugenio L."/>
            <person name="Morin E."/>
            <person name="Martinez A.T."/>
            <person name="Baldrian P."/>
            <person name="Stursova M."/>
            <person name="Martinez M.J."/>
            <person name="Novotny C."/>
            <person name="Magnuson J.K."/>
            <person name="Spatafora J.W."/>
            <person name="Maurice S."/>
            <person name="Pangilinan J."/>
            <person name="Andreopoulos W."/>
            <person name="LaButti K."/>
            <person name="Hundley H."/>
            <person name="Na H."/>
            <person name="Kuo A."/>
            <person name="Barry K."/>
            <person name="Lipzen A."/>
            <person name="Henrissat B."/>
            <person name="Riley R."/>
            <person name="Ahrendt S."/>
            <person name="Nagy L.G."/>
            <person name="Grigoriev I.V."/>
            <person name="Martin F."/>
            <person name="Rosso M.N."/>
        </authorList>
    </citation>
    <scope>NUCLEOTIDE SEQUENCE</scope>
    <source>
        <strain evidence="1">CBS 384.51</strain>
    </source>
</reference>
<evidence type="ECO:0000313" key="1">
    <source>
        <dbReference type="EMBL" id="KAI0094606.1"/>
    </source>
</evidence>
<name>A0ACB8UJV5_9APHY</name>
<protein>
    <submittedName>
        <fullName evidence="1">Uncharacterized protein</fullName>
    </submittedName>
</protein>
<organism evidence="1 2">
    <name type="scientific">Irpex rosettiformis</name>
    <dbReference type="NCBI Taxonomy" id="378272"/>
    <lineage>
        <taxon>Eukaryota</taxon>
        <taxon>Fungi</taxon>
        <taxon>Dikarya</taxon>
        <taxon>Basidiomycota</taxon>
        <taxon>Agaricomycotina</taxon>
        <taxon>Agaricomycetes</taxon>
        <taxon>Polyporales</taxon>
        <taxon>Irpicaceae</taxon>
        <taxon>Irpex</taxon>
    </lineage>
</organism>
<dbReference type="EMBL" id="MU274900">
    <property type="protein sequence ID" value="KAI0094606.1"/>
    <property type="molecule type" value="Genomic_DNA"/>
</dbReference>
<evidence type="ECO:0000313" key="2">
    <source>
        <dbReference type="Proteomes" id="UP001055072"/>
    </source>
</evidence>